<accession>A0A814S2M0</accession>
<sequence length="413" mass="48378">MAHRCSTVLETAWDNTVKQKQEFDSFCMGIQHKLPKTMNRTSGTRPWRSYYTIQDSLNDSYEELTKILRLRGESHRIFSFDPMIQYCGTDDDEPPNSVMNILKTEMVKCLDDKFWSSLTQWHWMATYLELTLKQLPFGNDKKYIDKQKAEIKKNLHILANDFPDNNPSTMTIFTTTCQASPAKKLIHLQHFICEQDSISNDVFPLTMDLSDRYCSSLTQNESSLIKSVGLIAISCYHMAKKLRYNPINFKENHKISLILNDYTDDDIFAGYRSYVTKRKPFRKARHSHVRLKFAREQQYWSDNDWKYVVFSDESHFEVLNRKNRSFVRYLRSEQDKPFNFRARVQGGGGCVSVWGCMTAEGIGSLVVYKGRVNGKKYIEMLNLSLPSFIKKRFKPGQKWYFMQDNAPVPHVQI</sequence>
<name>A0A814S2M0_9BILA</name>
<protein>
    <submittedName>
        <fullName evidence="1">Uncharacterized protein</fullName>
    </submittedName>
</protein>
<dbReference type="GO" id="GO:0003676">
    <property type="term" value="F:nucleic acid binding"/>
    <property type="evidence" value="ECO:0007669"/>
    <property type="project" value="InterPro"/>
</dbReference>
<proteinExistence type="predicted"/>
<evidence type="ECO:0000313" key="1">
    <source>
        <dbReference type="EMBL" id="CAF1140677.1"/>
    </source>
</evidence>
<comment type="caution">
    <text evidence="1">The sequence shown here is derived from an EMBL/GenBank/DDBJ whole genome shotgun (WGS) entry which is preliminary data.</text>
</comment>
<reference evidence="1" key="1">
    <citation type="submission" date="2021-02" db="EMBL/GenBank/DDBJ databases">
        <authorList>
            <person name="Nowell W R."/>
        </authorList>
    </citation>
    <scope>NUCLEOTIDE SEQUENCE</scope>
</reference>
<dbReference type="Proteomes" id="UP000681722">
    <property type="component" value="Unassembled WGS sequence"/>
</dbReference>
<evidence type="ECO:0000313" key="3">
    <source>
        <dbReference type="Proteomes" id="UP000663829"/>
    </source>
</evidence>
<evidence type="ECO:0000313" key="2">
    <source>
        <dbReference type="EMBL" id="CAF3904372.1"/>
    </source>
</evidence>
<gene>
    <name evidence="1" type="ORF">GPM918_LOCUS20669</name>
    <name evidence="2" type="ORF">SRO942_LOCUS20666</name>
</gene>
<dbReference type="EMBL" id="CAJNOQ010006593">
    <property type="protein sequence ID" value="CAF1140677.1"/>
    <property type="molecule type" value="Genomic_DNA"/>
</dbReference>
<keyword evidence="3" id="KW-1185">Reference proteome</keyword>
<dbReference type="AlphaFoldDB" id="A0A814S2M0"/>
<organism evidence="1 3">
    <name type="scientific">Didymodactylos carnosus</name>
    <dbReference type="NCBI Taxonomy" id="1234261"/>
    <lineage>
        <taxon>Eukaryota</taxon>
        <taxon>Metazoa</taxon>
        <taxon>Spiralia</taxon>
        <taxon>Gnathifera</taxon>
        <taxon>Rotifera</taxon>
        <taxon>Eurotatoria</taxon>
        <taxon>Bdelloidea</taxon>
        <taxon>Philodinida</taxon>
        <taxon>Philodinidae</taxon>
        <taxon>Didymodactylos</taxon>
    </lineage>
</organism>
<dbReference type="OrthoDB" id="4843387at2759"/>
<dbReference type="Gene3D" id="3.30.420.10">
    <property type="entry name" value="Ribonuclease H-like superfamily/Ribonuclease H"/>
    <property type="match status" value="1"/>
</dbReference>
<dbReference type="InterPro" id="IPR036397">
    <property type="entry name" value="RNaseH_sf"/>
</dbReference>
<dbReference type="EMBL" id="CAJOBC010006593">
    <property type="protein sequence ID" value="CAF3904372.1"/>
    <property type="molecule type" value="Genomic_DNA"/>
</dbReference>
<dbReference type="Proteomes" id="UP000663829">
    <property type="component" value="Unassembled WGS sequence"/>
</dbReference>